<keyword evidence="1 6" id="KW-0963">Cytoplasm</keyword>
<dbReference type="SUPFAM" id="SSF46929">
    <property type="entry name" value="DNA helicase RuvA subunit, C-terminal domain"/>
    <property type="match status" value="1"/>
</dbReference>
<comment type="subcellular location">
    <subcellularLocation>
        <location evidence="6">Cytoplasm</location>
    </subcellularLocation>
</comment>
<dbReference type="SUPFAM" id="SSF47781">
    <property type="entry name" value="RuvA domain 2-like"/>
    <property type="match status" value="1"/>
</dbReference>
<evidence type="ECO:0000256" key="2">
    <source>
        <dbReference type="ARBA" id="ARBA00022763"/>
    </source>
</evidence>
<feature type="domain" description="DNA helicase Holliday junction RuvA type" evidence="8">
    <location>
        <begin position="1"/>
        <end position="61"/>
    </location>
</feature>
<dbReference type="InterPro" id="IPR012340">
    <property type="entry name" value="NA-bd_OB-fold"/>
</dbReference>
<dbReference type="InterPro" id="IPR011114">
    <property type="entry name" value="RuvA_C"/>
</dbReference>
<evidence type="ECO:0000313" key="11">
    <source>
        <dbReference type="Proteomes" id="UP000251835"/>
    </source>
</evidence>
<dbReference type="Pfam" id="PF07499">
    <property type="entry name" value="RuvA_C"/>
    <property type="match status" value="1"/>
</dbReference>
<keyword evidence="7" id="KW-0812">Transmembrane</keyword>
<evidence type="ECO:0000313" key="10">
    <source>
        <dbReference type="EMBL" id="PVX51063.1"/>
    </source>
</evidence>
<dbReference type="GO" id="GO:0006310">
    <property type="term" value="P:DNA recombination"/>
    <property type="evidence" value="ECO:0007669"/>
    <property type="project" value="UniProtKB-UniRule"/>
</dbReference>
<dbReference type="AlphaFoldDB" id="A0A7L4UPJ2"/>
<comment type="similarity">
    <text evidence="6">Belongs to the RuvA family.</text>
</comment>
<evidence type="ECO:0000256" key="1">
    <source>
        <dbReference type="ARBA" id="ARBA00022490"/>
    </source>
</evidence>
<dbReference type="GO" id="GO:0009378">
    <property type="term" value="F:four-way junction helicase activity"/>
    <property type="evidence" value="ECO:0007669"/>
    <property type="project" value="InterPro"/>
</dbReference>
<keyword evidence="3 6" id="KW-0238">DNA-binding</keyword>
<dbReference type="GO" id="GO:0005524">
    <property type="term" value="F:ATP binding"/>
    <property type="evidence" value="ECO:0007669"/>
    <property type="project" value="InterPro"/>
</dbReference>
<comment type="domain">
    <text evidence="6">Has three domains with a flexible linker between the domains II and III and assumes an 'L' shape. Domain III is highly mobile and contacts RuvB.</text>
</comment>
<dbReference type="GO" id="GO:0048476">
    <property type="term" value="C:Holliday junction resolvase complex"/>
    <property type="evidence" value="ECO:0007669"/>
    <property type="project" value="UniProtKB-UniRule"/>
</dbReference>
<dbReference type="NCBIfam" id="TIGR00084">
    <property type="entry name" value="ruvA"/>
    <property type="match status" value="1"/>
</dbReference>
<keyword evidence="11" id="KW-1185">Reference proteome</keyword>
<dbReference type="SUPFAM" id="SSF50249">
    <property type="entry name" value="Nucleic acid-binding proteins"/>
    <property type="match status" value="1"/>
</dbReference>
<accession>A0A7L4UPJ2</accession>
<comment type="function">
    <text evidence="6">The RuvA-RuvB-RuvC complex processes Holliday junction (HJ) DNA during genetic recombination and DNA repair, while the RuvA-RuvB complex plays an important role in the rescue of blocked DNA replication forks via replication fork reversal (RFR). RuvA specifically binds to HJ cruciform DNA, conferring on it an open structure. The RuvB hexamer acts as an ATP-dependent pump, pulling dsDNA into and through the RuvAB complex. HJ branch migration allows RuvC to scan DNA until it finds its consensus sequence, where it cleaves and resolves the cruciform DNA.</text>
</comment>
<keyword evidence="5 6" id="KW-0234">DNA repair</keyword>
<feature type="region of interest" description="Domain III" evidence="6">
    <location>
        <begin position="147"/>
        <end position="196"/>
    </location>
</feature>
<dbReference type="Gene3D" id="2.40.50.140">
    <property type="entry name" value="Nucleic acid-binding proteins"/>
    <property type="match status" value="1"/>
</dbReference>
<keyword evidence="7" id="KW-0472">Membrane</keyword>
<comment type="caution">
    <text evidence="10">The sequence shown here is derived from an EMBL/GenBank/DDBJ whole genome shotgun (WGS) entry which is preliminary data.</text>
</comment>
<comment type="subunit">
    <text evidence="6">Homotetramer. Forms an RuvA(8)-RuvB(12)-Holliday junction (HJ) complex. HJ DNA is sandwiched between 2 RuvA tetramers; dsDNA enters through RuvA and exits via RuvB. An RuvB hexamer assembles on each DNA strand where it exits the tetramer. Each RuvB hexamer is contacted by two RuvA subunits (via domain III) on 2 adjacent RuvB subunits; this complex drives branch migration. In the full resolvosome a probable DNA-RuvA(4)-RuvB(12)-RuvC(2) complex forms which resolves the HJ.</text>
</comment>
<evidence type="ECO:0000256" key="5">
    <source>
        <dbReference type="ARBA" id="ARBA00023204"/>
    </source>
</evidence>
<keyword evidence="10" id="KW-0378">Hydrolase</keyword>
<organism evidence="10 11">
    <name type="scientific">Balneicella halophila</name>
    <dbReference type="NCBI Taxonomy" id="1537566"/>
    <lineage>
        <taxon>Bacteria</taxon>
        <taxon>Pseudomonadati</taxon>
        <taxon>Bacteroidota</taxon>
        <taxon>Bacteroidia</taxon>
        <taxon>Bacteroidales</taxon>
        <taxon>Balneicellaceae</taxon>
        <taxon>Balneicella</taxon>
    </lineage>
</organism>
<dbReference type="HAMAP" id="MF_00031">
    <property type="entry name" value="DNA_HJ_migration_RuvA"/>
    <property type="match status" value="1"/>
</dbReference>
<dbReference type="OrthoDB" id="5293449at2"/>
<reference evidence="10 11" key="1">
    <citation type="submission" date="2018-05" db="EMBL/GenBank/DDBJ databases">
        <title>Genomic Encyclopedia of Type Strains, Phase IV (KMG-IV): sequencing the most valuable type-strain genomes for metagenomic binning, comparative biology and taxonomic classification.</title>
        <authorList>
            <person name="Goeker M."/>
        </authorList>
    </citation>
    <scope>NUCLEOTIDE SEQUENCE [LARGE SCALE GENOMIC DNA]</scope>
    <source>
        <strain evidence="10 11">DSM 28579</strain>
    </source>
</reference>
<keyword evidence="10" id="KW-0347">Helicase</keyword>
<feature type="transmembrane region" description="Helical" evidence="7">
    <location>
        <begin position="69"/>
        <end position="89"/>
    </location>
</feature>
<dbReference type="GO" id="GO:0009379">
    <property type="term" value="C:Holliday junction helicase complex"/>
    <property type="evidence" value="ECO:0007669"/>
    <property type="project" value="InterPro"/>
</dbReference>
<sequence length="196" mass="21373">MYEYISGKLIEITPTYLVVDANGIGYRTHISLNTYTSFQNKNEAKVYIHQVVKEDSNEMFGFAEKAERSMFLLLISVSGVGAATGLMMLSAMGLNDIKEAIASGDVAVLQSIKGIGAKTAQRIIIDLKDKVVKLEGETFTSTSAGVPKSQEREEAIAALLMLGFKKNIVEKAINKIIKAQPDASVEEIIKLSLKQL</sequence>
<evidence type="ECO:0000259" key="9">
    <source>
        <dbReference type="Pfam" id="PF07499"/>
    </source>
</evidence>
<comment type="caution">
    <text evidence="6">Lacks conserved residue(s) required for the propagation of feature annotation.</text>
</comment>
<name>A0A7L4UPJ2_BALHA</name>
<evidence type="ECO:0000256" key="7">
    <source>
        <dbReference type="SAM" id="Phobius"/>
    </source>
</evidence>
<keyword evidence="7" id="KW-1133">Transmembrane helix</keyword>
<keyword evidence="2 6" id="KW-0227">DNA damage</keyword>
<keyword evidence="4 6" id="KW-0233">DNA recombination</keyword>
<dbReference type="InterPro" id="IPR036267">
    <property type="entry name" value="RuvA_C_sf"/>
</dbReference>
<protein>
    <recommendedName>
        <fullName evidence="6">Holliday junction branch migration complex subunit RuvA</fullName>
    </recommendedName>
</protein>
<feature type="domain" description="Holliday junction DNA helicase RuvA C-terminal" evidence="9">
    <location>
        <begin position="152"/>
        <end position="196"/>
    </location>
</feature>
<dbReference type="Pfam" id="PF01330">
    <property type="entry name" value="RuvA_N"/>
    <property type="match status" value="1"/>
</dbReference>
<evidence type="ECO:0000256" key="3">
    <source>
        <dbReference type="ARBA" id="ARBA00023125"/>
    </source>
</evidence>
<keyword evidence="10" id="KW-0547">Nucleotide-binding</keyword>
<dbReference type="RefSeq" id="WP_116496600.1">
    <property type="nucleotide sequence ID" value="NZ_QENZ01000004.1"/>
</dbReference>
<dbReference type="InterPro" id="IPR013849">
    <property type="entry name" value="DNA_helicase_Holl-junc_RuvA_I"/>
</dbReference>
<evidence type="ECO:0000259" key="8">
    <source>
        <dbReference type="Pfam" id="PF01330"/>
    </source>
</evidence>
<dbReference type="InterPro" id="IPR010994">
    <property type="entry name" value="RuvA_2-like"/>
</dbReference>
<dbReference type="GO" id="GO:0000400">
    <property type="term" value="F:four-way junction DNA binding"/>
    <property type="evidence" value="ECO:0007669"/>
    <property type="project" value="UniProtKB-UniRule"/>
</dbReference>
<proteinExistence type="inferred from homology"/>
<dbReference type="InterPro" id="IPR000085">
    <property type="entry name" value="RuvA"/>
</dbReference>
<dbReference type="Gene3D" id="1.10.150.20">
    <property type="entry name" value="5' to 3' exonuclease, C-terminal subdomain"/>
    <property type="match status" value="1"/>
</dbReference>
<dbReference type="CDD" id="cd14332">
    <property type="entry name" value="UBA_RuvA_C"/>
    <property type="match status" value="1"/>
</dbReference>
<dbReference type="Proteomes" id="UP000251835">
    <property type="component" value="Unassembled WGS sequence"/>
</dbReference>
<keyword evidence="10" id="KW-0067">ATP-binding</keyword>
<gene>
    <name evidence="6" type="primary">ruvA</name>
    <name evidence="10" type="ORF">C7377_1396</name>
</gene>
<evidence type="ECO:0000256" key="6">
    <source>
        <dbReference type="HAMAP-Rule" id="MF_00031"/>
    </source>
</evidence>
<dbReference type="EMBL" id="QENZ01000004">
    <property type="protein sequence ID" value="PVX51063.1"/>
    <property type="molecule type" value="Genomic_DNA"/>
</dbReference>
<dbReference type="GO" id="GO:0005737">
    <property type="term" value="C:cytoplasm"/>
    <property type="evidence" value="ECO:0007669"/>
    <property type="project" value="UniProtKB-SubCell"/>
</dbReference>
<evidence type="ECO:0000256" key="4">
    <source>
        <dbReference type="ARBA" id="ARBA00023172"/>
    </source>
</evidence>
<dbReference type="Pfam" id="PF14520">
    <property type="entry name" value="HHH_5"/>
    <property type="match status" value="1"/>
</dbReference>
<dbReference type="GO" id="GO:0006281">
    <property type="term" value="P:DNA repair"/>
    <property type="evidence" value="ECO:0007669"/>
    <property type="project" value="UniProtKB-UniRule"/>
</dbReference>
<dbReference type="Gene3D" id="1.10.8.10">
    <property type="entry name" value="DNA helicase RuvA subunit, C-terminal domain"/>
    <property type="match status" value="1"/>
</dbReference>